<sequence>MTGERKRAGHSEGSDYTWARAAGFSIRVVNRDLMEKALYMRAQSYLSQIRSQMLSETLYEIDRRRRRTDDHVQELSKQKERAEAQKMRLESANAELEKRVMERTRELRVHKERAERASMAKSRFLSMVSHELLTPLNTIQGMADLMAEQSCSDQQSAWVGAQKKSCRALLEVIESILLFTDDAELRQQDRAVHFAPADVLQQIIKDFSPRAAEKGLTFHTELAGYFPDAIIGDHRALYIILKSLISNAIKFTERGEVTLSANWQKSEGEQGALSFTVEDTGIGLDAAQMASLFQPLQQLESGLTRTFQGLGMGLSLCRSLIERQDGVIVAESEPKQGSLFRVSMPYDLATPKEAVVKREVKKPTAEKPVTDQTLTLEALDRETMPTVLLVDDAKENIFLMKAFLSKFPCKLTLAFNGQEAVNRVQEGPFDLILMDVQMPVMDGLTAMREIRRLEKEKLWPREVILVVSAHGLEQDREEGFAAGCDDYLTKPIRKKTLIENMQKWLKLSKQQSPL</sequence>
<keyword evidence="6" id="KW-0175">Coiled coil</keyword>
<dbReference type="InterPro" id="IPR003594">
    <property type="entry name" value="HATPase_dom"/>
</dbReference>
<gene>
    <name evidence="9" type="ORF">MAGMO_1146</name>
</gene>
<feature type="coiled-coil region" evidence="6">
    <location>
        <begin position="65"/>
        <end position="113"/>
    </location>
</feature>
<evidence type="ECO:0000256" key="2">
    <source>
        <dbReference type="ARBA" id="ARBA00012438"/>
    </source>
</evidence>
<dbReference type="SMART" id="SM00387">
    <property type="entry name" value="HATPase_c"/>
    <property type="match status" value="1"/>
</dbReference>
<keyword evidence="9" id="KW-0418">Kinase</keyword>
<dbReference type="InterPro" id="IPR004358">
    <property type="entry name" value="Sig_transdc_His_kin-like_C"/>
</dbReference>
<dbReference type="PANTHER" id="PTHR45339:SF1">
    <property type="entry name" value="HYBRID SIGNAL TRANSDUCTION HISTIDINE KINASE J"/>
    <property type="match status" value="1"/>
</dbReference>
<dbReference type="InterPro" id="IPR005467">
    <property type="entry name" value="His_kinase_dom"/>
</dbReference>
<dbReference type="InterPro" id="IPR036890">
    <property type="entry name" value="HATPase_C_sf"/>
</dbReference>
<evidence type="ECO:0000313" key="9">
    <source>
        <dbReference type="EMBL" id="CRH05340.1"/>
    </source>
</evidence>
<dbReference type="CDD" id="cd16922">
    <property type="entry name" value="HATPase_EvgS-ArcB-TorS-like"/>
    <property type="match status" value="1"/>
</dbReference>
<comment type="catalytic activity">
    <reaction evidence="1">
        <text>ATP + protein L-histidine = ADP + protein N-phospho-L-histidine.</text>
        <dbReference type="EC" id="2.7.13.3"/>
    </reaction>
</comment>
<evidence type="ECO:0000256" key="1">
    <source>
        <dbReference type="ARBA" id="ARBA00000085"/>
    </source>
</evidence>
<dbReference type="PROSITE" id="PS50110">
    <property type="entry name" value="RESPONSE_REGULATORY"/>
    <property type="match status" value="1"/>
</dbReference>
<proteinExistence type="predicted"/>
<dbReference type="Pfam" id="PF00072">
    <property type="entry name" value="Response_reg"/>
    <property type="match status" value="1"/>
</dbReference>
<evidence type="ECO:0000256" key="3">
    <source>
        <dbReference type="ARBA" id="ARBA00022553"/>
    </source>
</evidence>
<evidence type="ECO:0000259" key="8">
    <source>
        <dbReference type="PROSITE" id="PS50110"/>
    </source>
</evidence>
<feature type="domain" description="Histidine kinase" evidence="7">
    <location>
        <begin position="127"/>
        <end position="348"/>
    </location>
</feature>
<accession>A0A1S7LEF9</accession>
<dbReference type="Gene3D" id="1.10.287.130">
    <property type="match status" value="1"/>
</dbReference>
<dbReference type="SMART" id="SM00448">
    <property type="entry name" value="REC"/>
    <property type="match status" value="1"/>
</dbReference>
<dbReference type="Gene3D" id="3.40.50.2300">
    <property type="match status" value="1"/>
</dbReference>
<dbReference type="InterPro" id="IPR036097">
    <property type="entry name" value="HisK_dim/P_sf"/>
</dbReference>
<evidence type="ECO:0000256" key="6">
    <source>
        <dbReference type="SAM" id="Coils"/>
    </source>
</evidence>
<keyword evidence="9" id="KW-0808">Transferase</keyword>
<dbReference type="InterPro" id="IPR003661">
    <property type="entry name" value="HisK_dim/P_dom"/>
</dbReference>
<dbReference type="CDD" id="cd17546">
    <property type="entry name" value="REC_hyHK_CKI1_RcsC-like"/>
    <property type="match status" value="1"/>
</dbReference>
<dbReference type="AlphaFoldDB" id="A0A1S7LEF9"/>
<dbReference type="Pfam" id="PF02518">
    <property type="entry name" value="HATPase_c"/>
    <property type="match status" value="1"/>
</dbReference>
<dbReference type="PRINTS" id="PR00344">
    <property type="entry name" value="BCTRLSENSOR"/>
</dbReference>
<dbReference type="InterPro" id="IPR001789">
    <property type="entry name" value="Sig_transdc_resp-reg_receiver"/>
</dbReference>
<organism evidence="9">
    <name type="scientific">Magnetococcus massalia (strain MO-1)</name>
    <dbReference type="NCBI Taxonomy" id="451514"/>
    <lineage>
        <taxon>Bacteria</taxon>
        <taxon>Pseudomonadati</taxon>
        <taxon>Pseudomonadota</taxon>
        <taxon>Magnetococcia</taxon>
        <taxon>Magnetococcales</taxon>
        <taxon>Magnetococcaceae</taxon>
        <taxon>Magnetococcus</taxon>
    </lineage>
</organism>
<dbReference type="Gene3D" id="3.30.565.10">
    <property type="entry name" value="Histidine kinase-like ATPase, C-terminal domain"/>
    <property type="match status" value="1"/>
</dbReference>
<dbReference type="PANTHER" id="PTHR45339">
    <property type="entry name" value="HYBRID SIGNAL TRANSDUCTION HISTIDINE KINASE J"/>
    <property type="match status" value="1"/>
</dbReference>
<keyword evidence="3 5" id="KW-0597">Phosphoprotein</keyword>
<dbReference type="SUPFAM" id="SSF52172">
    <property type="entry name" value="CheY-like"/>
    <property type="match status" value="1"/>
</dbReference>
<dbReference type="EC" id="2.7.13.3" evidence="2"/>
<feature type="modified residue" description="4-aspartylphosphate" evidence="5">
    <location>
        <position position="435"/>
    </location>
</feature>
<dbReference type="SUPFAM" id="SSF47384">
    <property type="entry name" value="Homodimeric domain of signal transducing histidine kinase"/>
    <property type="match status" value="1"/>
</dbReference>
<dbReference type="GO" id="GO:0000155">
    <property type="term" value="F:phosphorelay sensor kinase activity"/>
    <property type="evidence" value="ECO:0007669"/>
    <property type="project" value="InterPro"/>
</dbReference>
<dbReference type="EMBL" id="LO017727">
    <property type="protein sequence ID" value="CRH05340.1"/>
    <property type="molecule type" value="Genomic_DNA"/>
</dbReference>
<dbReference type="PROSITE" id="PS50109">
    <property type="entry name" value="HIS_KIN"/>
    <property type="match status" value="1"/>
</dbReference>
<dbReference type="Pfam" id="PF00512">
    <property type="entry name" value="HisKA"/>
    <property type="match status" value="1"/>
</dbReference>
<protein>
    <recommendedName>
        <fullName evidence="2">histidine kinase</fullName>
        <ecNumber evidence="2">2.7.13.3</ecNumber>
    </recommendedName>
</protein>
<name>A0A1S7LEF9_MAGMO</name>
<dbReference type="SUPFAM" id="SSF55874">
    <property type="entry name" value="ATPase domain of HSP90 chaperone/DNA topoisomerase II/histidine kinase"/>
    <property type="match status" value="1"/>
</dbReference>
<reference evidence="9" key="1">
    <citation type="submission" date="2015-04" db="EMBL/GenBank/DDBJ databases">
        <authorList>
            <person name="Syromyatnikov M.Y."/>
            <person name="Popov V.N."/>
        </authorList>
    </citation>
    <scope>NUCLEOTIDE SEQUENCE</scope>
    <source>
        <strain evidence="9">MO-1</strain>
    </source>
</reference>
<evidence type="ECO:0000259" key="7">
    <source>
        <dbReference type="PROSITE" id="PS50109"/>
    </source>
</evidence>
<evidence type="ECO:0000256" key="4">
    <source>
        <dbReference type="ARBA" id="ARBA00023012"/>
    </source>
</evidence>
<evidence type="ECO:0000256" key="5">
    <source>
        <dbReference type="PROSITE-ProRule" id="PRU00169"/>
    </source>
</evidence>
<dbReference type="InterPro" id="IPR011006">
    <property type="entry name" value="CheY-like_superfamily"/>
</dbReference>
<dbReference type="CDD" id="cd00082">
    <property type="entry name" value="HisKA"/>
    <property type="match status" value="1"/>
</dbReference>
<feature type="domain" description="Response regulatory" evidence="8">
    <location>
        <begin position="386"/>
        <end position="505"/>
    </location>
</feature>
<keyword evidence="4" id="KW-0902">Two-component regulatory system</keyword>
<dbReference type="SMART" id="SM00388">
    <property type="entry name" value="HisKA"/>
    <property type="match status" value="1"/>
</dbReference>